<dbReference type="Gene3D" id="3.90.190.10">
    <property type="entry name" value="Protein tyrosine phosphatase superfamily"/>
    <property type="match status" value="1"/>
</dbReference>
<accession>A0A1Y5SFW4</accession>
<dbReference type="RefSeq" id="WP_139838603.1">
    <property type="nucleotide sequence ID" value="NZ_FWFQ01000012.1"/>
</dbReference>
<dbReference type="Pfam" id="PF22785">
    <property type="entry name" value="Tc-R-P"/>
    <property type="match status" value="1"/>
</dbReference>
<gene>
    <name evidence="2" type="ORF">PSA7680_01975</name>
</gene>
<dbReference type="EMBL" id="FWFQ01000012">
    <property type="protein sequence ID" value="SLN39864.1"/>
    <property type="molecule type" value="Genomic_DNA"/>
</dbReference>
<dbReference type="SUPFAM" id="SSF52799">
    <property type="entry name" value="(Phosphotyrosine protein) phosphatases II"/>
    <property type="match status" value="1"/>
</dbReference>
<dbReference type="PANTHER" id="PTHR23339">
    <property type="entry name" value="TYROSINE SPECIFIC PROTEIN PHOSPHATASE AND DUAL SPECIFICITY PROTEIN PHOSPHATASE"/>
    <property type="match status" value="1"/>
</dbReference>
<sequence length="160" mass="16563">MSDRFVIRRVPAGAGEIGIAPLPGRGGDLAADLRAIADFAPAFVISCTEAAEMGCARALPAGLAAAGIGWRRFPIADFGVPSERTAQAWPALQAEALAVLAGGGRVLAHCHGGRGRSGMVALALLMALGQAEPFAHLRRHHPQAVETEAQRLWAEGVNEG</sequence>
<dbReference type="InterPro" id="IPR029021">
    <property type="entry name" value="Prot-tyrosine_phosphatase-like"/>
</dbReference>
<evidence type="ECO:0000313" key="2">
    <source>
        <dbReference type="EMBL" id="SLN39864.1"/>
    </source>
</evidence>
<reference evidence="2 3" key="1">
    <citation type="submission" date="2017-03" db="EMBL/GenBank/DDBJ databases">
        <authorList>
            <person name="Afonso C.L."/>
            <person name="Miller P.J."/>
            <person name="Scott M.A."/>
            <person name="Spackman E."/>
            <person name="Goraichik I."/>
            <person name="Dimitrov K.M."/>
            <person name="Suarez D.L."/>
            <person name="Swayne D.E."/>
        </authorList>
    </citation>
    <scope>NUCLEOTIDE SEQUENCE [LARGE SCALE GENOMIC DNA]</scope>
    <source>
        <strain evidence="2 3">CECT 7680</strain>
    </source>
</reference>
<dbReference type="PROSITE" id="PS50056">
    <property type="entry name" value="TYR_PHOSPHATASE_2"/>
    <property type="match status" value="1"/>
</dbReference>
<keyword evidence="3" id="KW-1185">Reference proteome</keyword>
<evidence type="ECO:0000313" key="3">
    <source>
        <dbReference type="Proteomes" id="UP000193409"/>
    </source>
</evidence>
<proteinExistence type="predicted"/>
<protein>
    <recommendedName>
        <fullName evidence="1">Tyrosine specific protein phosphatases domain-containing protein</fullName>
    </recommendedName>
</protein>
<evidence type="ECO:0000259" key="1">
    <source>
        <dbReference type="PROSITE" id="PS50056"/>
    </source>
</evidence>
<organism evidence="2 3">
    <name type="scientific">Pseudoruegeria aquimaris</name>
    <dbReference type="NCBI Taxonomy" id="393663"/>
    <lineage>
        <taxon>Bacteria</taxon>
        <taxon>Pseudomonadati</taxon>
        <taxon>Pseudomonadota</taxon>
        <taxon>Alphaproteobacteria</taxon>
        <taxon>Rhodobacterales</taxon>
        <taxon>Roseobacteraceae</taxon>
        <taxon>Pseudoruegeria</taxon>
    </lineage>
</organism>
<dbReference type="InterPro" id="IPR000387">
    <property type="entry name" value="Tyr_Pase_dom"/>
</dbReference>
<dbReference type="Proteomes" id="UP000193409">
    <property type="component" value="Unassembled WGS sequence"/>
</dbReference>
<dbReference type="InterPro" id="IPR050561">
    <property type="entry name" value="PTP"/>
</dbReference>
<feature type="domain" description="Tyrosine specific protein phosphatases" evidence="1">
    <location>
        <begin position="103"/>
        <end position="152"/>
    </location>
</feature>
<name>A0A1Y5SFW4_9RHOB</name>
<dbReference type="AlphaFoldDB" id="A0A1Y5SFW4"/>
<dbReference type="OrthoDB" id="9806482at2"/>